<sequence length="108" mass="12192">MCMKCEGGISAEVKTKALMPVLHLSSYREQQTHTPKCLAEKLYRSSKSDRAGLYEINADDLGARALEGMSTPRHHFPPPPRLQTETMRRGGENRLGPDPDLVYYVEIF</sequence>
<gene>
    <name evidence="2" type="ORF">R1flu_028404</name>
</gene>
<protein>
    <submittedName>
        <fullName evidence="2">Uncharacterized protein</fullName>
    </submittedName>
</protein>
<evidence type="ECO:0000313" key="3">
    <source>
        <dbReference type="Proteomes" id="UP001605036"/>
    </source>
</evidence>
<dbReference type="AlphaFoldDB" id="A0ABD1XLK8"/>
<keyword evidence="3" id="KW-1185">Reference proteome</keyword>
<evidence type="ECO:0000313" key="2">
    <source>
        <dbReference type="EMBL" id="KAL2609831.1"/>
    </source>
</evidence>
<evidence type="ECO:0000256" key="1">
    <source>
        <dbReference type="SAM" id="MobiDB-lite"/>
    </source>
</evidence>
<accession>A0ABD1XLK8</accession>
<proteinExistence type="predicted"/>
<feature type="region of interest" description="Disordered" evidence="1">
    <location>
        <begin position="68"/>
        <end position="95"/>
    </location>
</feature>
<feature type="compositionally biased region" description="Basic and acidic residues" evidence="1">
    <location>
        <begin position="86"/>
        <end position="95"/>
    </location>
</feature>
<comment type="caution">
    <text evidence="2">The sequence shown here is derived from an EMBL/GenBank/DDBJ whole genome shotgun (WGS) entry which is preliminary data.</text>
</comment>
<dbReference type="EMBL" id="JBHFFA010000008">
    <property type="protein sequence ID" value="KAL2609831.1"/>
    <property type="molecule type" value="Genomic_DNA"/>
</dbReference>
<name>A0ABD1XLK8_9MARC</name>
<dbReference type="Proteomes" id="UP001605036">
    <property type="component" value="Unassembled WGS sequence"/>
</dbReference>
<organism evidence="2 3">
    <name type="scientific">Riccia fluitans</name>
    <dbReference type="NCBI Taxonomy" id="41844"/>
    <lineage>
        <taxon>Eukaryota</taxon>
        <taxon>Viridiplantae</taxon>
        <taxon>Streptophyta</taxon>
        <taxon>Embryophyta</taxon>
        <taxon>Marchantiophyta</taxon>
        <taxon>Marchantiopsida</taxon>
        <taxon>Marchantiidae</taxon>
        <taxon>Marchantiales</taxon>
        <taxon>Ricciaceae</taxon>
        <taxon>Riccia</taxon>
    </lineage>
</organism>
<reference evidence="2 3" key="1">
    <citation type="submission" date="2024-09" db="EMBL/GenBank/DDBJ databases">
        <title>Chromosome-scale assembly of Riccia fluitans.</title>
        <authorList>
            <person name="Paukszto L."/>
            <person name="Sawicki J."/>
            <person name="Karawczyk K."/>
            <person name="Piernik-Szablinska J."/>
            <person name="Szczecinska M."/>
            <person name="Mazdziarz M."/>
        </authorList>
    </citation>
    <scope>NUCLEOTIDE SEQUENCE [LARGE SCALE GENOMIC DNA]</scope>
    <source>
        <strain evidence="2">Rf_01</strain>
        <tissue evidence="2">Aerial parts of the thallus</tissue>
    </source>
</reference>